<dbReference type="InterPro" id="IPR006068">
    <property type="entry name" value="ATPase_P-typ_cation-transptr_C"/>
</dbReference>
<reference evidence="13 14" key="1">
    <citation type="submission" date="2017-05" db="EMBL/GenBank/DDBJ databases">
        <title>Host range expansion of the Methanosphaera genus to humans and monogastric animals involves recent and extensive reduction in genome content.</title>
        <authorList>
            <person name="Hoedt E.C."/>
            <person name="Volmer J.G."/>
            <person name="Parks D.H."/>
            <person name="Rosewarne C.P."/>
            <person name="Denman S.E."/>
            <person name="Mcsweeney C.S."/>
            <person name="O Cuiv P."/>
            <person name="Hugenholtz P."/>
            <person name="Tyson G.W."/>
            <person name="Morrison M."/>
        </authorList>
    </citation>
    <scope>NUCLEOTIDE SEQUENCE [LARGE SCALE GENOMIC DNA]</scope>
    <source>
        <strain evidence="13 14">PA5</strain>
    </source>
</reference>
<dbReference type="RefSeq" id="WP_112149685.1">
    <property type="nucleotide sequence ID" value="NZ_NGJK01000077.1"/>
</dbReference>
<dbReference type="InterPro" id="IPR006408">
    <property type="entry name" value="P-type_ATPase_IIB"/>
</dbReference>
<gene>
    <name evidence="13" type="ORF">CA615_05995</name>
</gene>
<dbReference type="InterPro" id="IPR008250">
    <property type="entry name" value="ATPase_P-typ_transduc_dom_A_sf"/>
</dbReference>
<dbReference type="InterPro" id="IPR023214">
    <property type="entry name" value="HAD_sf"/>
</dbReference>
<evidence type="ECO:0000313" key="13">
    <source>
        <dbReference type="EMBL" id="RAP02782.1"/>
    </source>
</evidence>
<keyword evidence="3" id="KW-0109">Calcium transport</keyword>
<dbReference type="AlphaFoldDB" id="A0A328PXW4"/>
<dbReference type="InterPro" id="IPR001757">
    <property type="entry name" value="P_typ_ATPase"/>
</dbReference>
<feature type="transmembrane region" description="Helical" evidence="11">
    <location>
        <begin position="745"/>
        <end position="767"/>
    </location>
</feature>
<feature type="transmembrane region" description="Helical" evidence="11">
    <location>
        <begin position="719"/>
        <end position="739"/>
    </location>
</feature>
<name>A0A328PXW4_9EURY</name>
<evidence type="ECO:0000256" key="2">
    <source>
        <dbReference type="ARBA" id="ARBA00012790"/>
    </source>
</evidence>
<dbReference type="SFLD" id="SFLDF00027">
    <property type="entry name" value="p-type_atpase"/>
    <property type="match status" value="1"/>
</dbReference>
<evidence type="ECO:0000256" key="3">
    <source>
        <dbReference type="ARBA" id="ARBA00022568"/>
    </source>
</evidence>
<feature type="transmembrane region" description="Helical" evidence="11">
    <location>
        <begin position="268"/>
        <end position="290"/>
    </location>
</feature>
<protein>
    <recommendedName>
        <fullName evidence="2">P-type Ca(2+) transporter</fullName>
        <ecNumber evidence="2">7.2.2.10</ecNumber>
    </recommendedName>
</protein>
<feature type="domain" description="Cation-transporting P-type ATPase N-terminal" evidence="12">
    <location>
        <begin position="2"/>
        <end position="75"/>
    </location>
</feature>
<evidence type="ECO:0000259" key="12">
    <source>
        <dbReference type="SMART" id="SM00831"/>
    </source>
</evidence>
<dbReference type="SUPFAM" id="SSF56784">
    <property type="entry name" value="HAD-like"/>
    <property type="match status" value="1"/>
</dbReference>
<keyword evidence="3" id="KW-0406">Ion transport</keyword>
<dbReference type="SMART" id="SM00831">
    <property type="entry name" value="Cation_ATPase_N"/>
    <property type="match status" value="1"/>
</dbReference>
<dbReference type="Pfam" id="PF00689">
    <property type="entry name" value="Cation_ATPase_C"/>
    <property type="match status" value="1"/>
</dbReference>
<dbReference type="NCBIfam" id="TIGR01494">
    <property type="entry name" value="ATPase_P-type"/>
    <property type="match status" value="2"/>
</dbReference>
<evidence type="ECO:0000256" key="7">
    <source>
        <dbReference type="ARBA" id="ARBA00022840"/>
    </source>
</evidence>
<dbReference type="GO" id="GO:0016020">
    <property type="term" value="C:membrane"/>
    <property type="evidence" value="ECO:0007669"/>
    <property type="project" value="UniProtKB-SubCell"/>
</dbReference>
<dbReference type="GO" id="GO:0005388">
    <property type="term" value="F:P-type calcium transporter activity"/>
    <property type="evidence" value="ECO:0007669"/>
    <property type="project" value="UniProtKB-EC"/>
</dbReference>
<comment type="caution">
    <text evidence="13">The sequence shown here is derived from an EMBL/GenBank/DDBJ whole genome shotgun (WGS) entry which is preliminary data.</text>
</comment>
<dbReference type="Pfam" id="PF08282">
    <property type="entry name" value="Hydrolase_3"/>
    <property type="match status" value="1"/>
</dbReference>
<evidence type="ECO:0000256" key="1">
    <source>
        <dbReference type="ARBA" id="ARBA00004141"/>
    </source>
</evidence>
<dbReference type="SUPFAM" id="SSF81653">
    <property type="entry name" value="Calcium ATPase, transduction domain A"/>
    <property type="match status" value="1"/>
</dbReference>
<feature type="transmembrane region" description="Helical" evidence="11">
    <location>
        <begin position="811"/>
        <end position="831"/>
    </location>
</feature>
<keyword evidence="7" id="KW-0067">ATP-binding</keyword>
<keyword evidence="10 11" id="KW-0472">Membrane</keyword>
<dbReference type="PANTHER" id="PTHR42861">
    <property type="entry name" value="CALCIUM-TRANSPORTING ATPASE"/>
    <property type="match status" value="1"/>
</dbReference>
<keyword evidence="3" id="KW-0813">Transport</keyword>
<dbReference type="SUPFAM" id="SSF81660">
    <property type="entry name" value="Metal cation-transporting ATPase, ATP-binding domain N"/>
    <property type="match status" value="1"/>
</dbReference>
<dbReference type="Proteomes" id="UP000248557">
    <property type="component" value="Unassembled WGS sequence"/>
</dbReference>
<evidence type="ECO:0000256" key="4">
    <source>
        <dbReference type="ARBA" id="ARBA00022692"/>
    </source>
</evidence>
<keyword evidence="9 11" id="KW-1133">Transmembrane helix</keyword>
<keyword evidence="5" id="KW-0547">Nucleotide-binding</keyword>
<dbReference type="Gene3D" id="3.40.50.1000">
    <property type="entry name" value="HAD superfamily/HAD-like"/>
    <property type="match status" value="2"/>
</dbReference>
<dbReference type="PRINTS" id="PR00119">
    <property type="entry name" value="CATATPASE"/>
</dbReference>
<dbReference type="InterPro" id="IPR044492">
    <property type="entry name" value="P_typ_ATPase_HD_dom"/>
</dbReference>
<evidence type="ECO:0000313" key="14">
    <source>
        <dbReference type="Proteomes" id="UP000248557"/>
    </source>
</evidence>
<sequence length="841" mass="92735">MTWEELTKSEVISKLNTTENGLTSDKATKNLEKYGKNALKEKEKESELKKFISQFTEPLMILLIIAGIIAAVIGDGIDSAVIFLVVILNAVIGYKQENKAENAMEKLKSMTNKTTIVLRDNHKQEINAEDLTVGDAVILEEGDSIPADLRLIETYDIKVDESSLTGESLPVHKVDCEVTDDSHDNMVFMNTQVVSGRAKGLVTSIGMNTEIGKIASMIQEEGDKQTPLEIKIDKLGKTLGLLAIIICVIIFVLELLQGQPVANTFMTAVSLAVAAIPEGLPAILTLTLALGMQKMAKNNVIIRKLLAVETLGSCSVVCTDKTGTLTHNKLTVTDSYTTDKNMAYIISGLCNNAKVDKDKNTKIGDPTDISALEYAINNNYSDNITQTRLHEIPLDSTRKRMTTINKINGKEYVLIKGAPEILLSMCKYIRKEDKVSEITTEEIKTIEKIETEYTDKALRVLLLAYKEIDDYSKYSAEELEEDLVFVGLIGMMDPPRKEVFDAIKTCTNAGITVKMITGDHKNTAMAIGKQVGIENPDKSLTGPEIDKLSDEEFMKVVKDVNIYARVFPEQKVRIVKALKTNNEIVSMTGDGVNDAPALTTANIGVAMGSGTDVAKESGDMILQDDNFSTIIYAIKEGRTIYSNIKRFLKYQLSTNIAAIITILTTTLLSLPIPFNPVQLLWINIIMDGPPAQSLGVEPADVNIMNTPPNNEDIVSKANLIHITLIGIVMTIGTLGLYLYEMSIGSNHTLASTIAFTVFVMYQLFNVFNCKSKSKEKNNTLKYAVIGSFILQLLVIYIPFLQTIFKTTAIPIMSWIPIIIVSALIIVAERIIRLFEKKSNLK</sequence>
<evidence type="ECO:0000256" key="10">
    <source>
        <dbReference type="ARBA" id="ARBA00023136"/>
    </source>
</evidence>
<evidence type="ECO:0000256" key="8">
    <source>
        <dbReference type="ARBA" id="ARBA00022967"/>
    </source>
</evidence>
<evidence type="ECO:0000256" key="9">
    <source>
        <dbReference type="ARBA" id="ARBA00022989"/>
    </source>
</evidence>
<evidence type="ECO:0000256" key="5">
    <source>
        <dbReference type="ARBA" id="ARBA00022741"/>
    </source>
</evidence>
<dbReference type="InterPro" id="IPR004014">
    <property type="entry name" value="ATPase_P-typ_cation-transptr_N"/>
</dbReference>
<feature type="transmembrane region" description="Helical" evidence="11">
    <location>
        <begin position="59"/>
        <end position="92"/>
    </location>
</feature>
<keyword evidence="4 11" id="KW-0812">Transmembrane</keyword>
<proteinExistence type="predicted"/>
<dbReference type="Gene3D" id="1.20.1110.10">
    <property type="entry name" value="Calcium-transporting ATPase, transmembrane domain"/>
    <property type="match status" value="2"/>
</dbReference>
<evidence type="ECO:0000256" key="11">
    <source>
        <dbReference type="SAM" id="Phobius"/>
    </source>
</evidence>
<dbReference type="Pfam" id="PF00690">
    <property type="entry name" value="Cation_ATPase_N"/>
    <property type="match status" value="1"/>
</dbReference>
<dbReference type="InterPro" id="IPR018303">
    <property type="entry name" value="ATPase_P-typ_P_site"/>
</dbReference>
<dbReference type="PRINTS" id="PR00120">
    <property type="entry name" value="HATPASE"/>
</dbReference>
<accession>A0A328PXW4</accession>
<dbReference type="Gene3D" id="3.40.1110.10">
    <property type="entry name" value="Calcium-transporting ATPase, cytoplasmic domain N"/>
    <property type="match status" value="2"/>
</dbReference>
<feature type="transmembrane region" description="Helical" evidence="11">
    <location>
        <begin position="779"/>
        <end position="799"/>
    </location>
</feature>
<keyword evidence="8" id="KW-1278">Translocase</keyword>
<dbReference type="Pfam" id="PF13246">
    <property type="entry name" value="Cation_ATPase"/>
    <property type="match status" value="1"/>
</dbReference>
<dbReference type="Pfam" id="PF00122">
    <property type="entry name" value="E1-E2_ATPase"/>
    <property type="match status" value="1"/>
</dbReference>
<dbReference type="InterPro" id="IPR023298">
    <property type="entry name" value="ATPase_P-typ_TM_dom_sf"/>
</dbReference>
<organism evidence="13 14">
    <name type="scientific">Methanosphaera stadtmanae</name>
    <dbReference type="NCBI Taxonomy" id="2317"/>
    <lineage>
        <taxon>Archaea</taxon>
        <taxon>Methanobacteriati</taxon>
        <taxon>Methanobacteriota</taxon>
        <taxon>Methanomada group</taxon>
        <taxon>Methanobacteria</taxon>
        <taxon>Methanobacteriales</taxon>
        <taxon>Methanobacteriaceae</taxon>
        <taxon>Methanosphaera</taxon>
    </lineage>
</organism>
<dbReference type="InterPro" id="IPR036412">
    <property type="entry name" value="HAD-like_sf"/>
</dbReference>
<dbReference type="EMBL" id="NGJK01000077">
    <property type="protein sequence ID" value="RAP02782.1"/>
    <property type="molecule type" value="Genomic_DNA"/>
</dbReference>
<dbReference type="EC" id="7.2.2.10" evidence="2"/>
<dbReference type="SUPFAM" id="SSF81665">
    <property type="entry name" value="Calcium ATPase, transmembrane domain M"/>
    <property type="match status" value="1"/>
</dbReference>
<keyword evidence="6" id="KW-0106">Calcium</keyword>
<evidence type="ECO:0000256" key="6">
    <source>
        <dbReference type="ARBA" id="ARBA00022837"/>
    </source>
</evidence>
<dbReference type="Gene3D" id="2.70.150.10">
    <property type="entry name" value="Calcium-transporting ATPase, cytoplasmic transduction domain A"/>
    <property type="match status" value="1"/>
</dbReference>
<dbReference type="GO" id="GO:0005524">
    <property type="term" value="F:ATP binding"/>
    <property type="evidence" value="ECO:0007669"/>
    <property type="project" value="UniProtKB-KW"/>
</dbReference>
<dbReference type="PROSITE" id="PS00154">
    <property type="entry name" value="ATPASE_E1_E2"/>
    <property type="match status" value="1"/>
</dbReference>
<dbReference type="GO" id="GO:0016887">
    <property type="term" value="F:ATP hydrolysis activity"/>
    <property type="evidence" value="ECO:0007669"/>
    <property type="project" value="InterPro"/>
</dbReference>
<dbReference type="NCBIfam" id="TIGR01517">
    <property type="entry name" value="ATPase-IIB_Ca"/>
    <property type="match status" value="1"/>
</dbReference>
<dbReference type="SFLD" id="SFLDS00003">
    <property type="entry name" value="Haloacid_Dehalogenase"/>
    <property type="match status" value="1"/>
</dbReference>
<dbReference type="InterPro" id="IPR023299">
    <property type="entry name" value="ATPase_P-typ_cyto_dom_N"/>
</dbReference>
<dbReference type="InterPro" id="IPR059000">
    <property type="entry name" value="ATPase_P-type_domA"/>
</dbReference>
<feature type="transmembrane region" description="Helical" evidence="11">
    <location>
        <begin position="238"/>
        <end position="256"/>
    </location>
</feature>
<dbReference type="SFLD" id="SFLDG00002">
    <property type="entry name" value="C1.7:_P-type_atpase_like"/>
    <property type="match status" value="1"/>
</dbReference>
<comment type="subcellular location">
    <subcellularLocation>
        <location evidence="1">Membrane</location>
        <topology evidence="1">Multi-pass membrane protein</topology>
    </subcellularLocation>
</comment>